<dbReference type="GO" id="GO:0051539">
    <property type="term" value="F:4 iron, 4 sulfur cluster binding"/>
    <property type="evidence" value="ECO:0007669"/>
    <property type="project" value="UniProtKB-KW"/>
</dbReference>
<dbReference type="InterPro" id="IPR051198">
    <property type="entry name" value="BchE-like"/>
</dbReference>
<feature type="domain" description="B12-binding" evidence="6">
    <location>
        <begin position="14"/>
        <end position="147"/>
    </location>
</feature>
<keyword evidence="2" id="KW-0949">S-adenosyl-L-methionine</keyword>
<dbReference type="SMART" id="SM00729">
    <property type="entry name" value="Elp3"/>
    <property type="match status" value="1"/>
</dbReference>
<dbReference type="Pfam" id="PF02310">
    <property type="entry name" value="B12-binding"/>
    <property type="match status" value="1"/>
</dbReference>
<dbReference type="Pfam" id="PF04055">
    <property type="entry name" value="Radical_SAM"/>
    <property type="match status" value="1"/>
</dbReference>
<organism evidence="8 9">
    <name type="scientific">Paramagnetospirillum kuznetsovii</name>
    <dbReference type="NCBI Taxonomy" id="2053833"/>
    <lineage>
        <taxon>Bacteria</taxon>
        <taxon>Pseudomonadati</taxon>
        <taxon>Pseudomonadota</taxon>
        <taxon>Alphaproteobacteria</taxon>
        <taxon>Rhodospirillales</taxon>
        <taxon>Magnetospirillaceae</taxon>
        <taxon>Paramagnetospirillum</taxon>
    </lineage>
</organism>
<evidence type="ECO:0000256" key="5">
    <source>
        <dbReference type="ARBA" id="ARBA00023014"/>
    </source>
</evidence>
<dbReference type="SUPFAM" id="SSF52242">
    <property type="entry name" value="Cobalamin (vitamin B12)-binding domain"/>
    <property type="match status" value="1"/>
</dbReference>
<dbReference type="OrthoDB" id="9801424at2"/>
<dbReference type="AlphaFoldDB" id="A0A364NXM0"/>
<dbReference type="InterPro" id="IPR013785">
    <property type="entry name" value="Aldolase_TIM"/>
</dbReference>
<dbReference type="GO" id="GO:0005829">
    <property type="term" value="C:cytosol"/>
    <property type="evidence" value="ECO:0007669"/>
    <property type="project" value="TreeGrafter"/>
</dbReference>
<keyword evidence="3" id="KW-0479">Metal-binding</keyword>
<evidence type="ECO:0000259" key="6">
    <source>
        <dbReference type="PROSITE" id="PS51332"/>
    </source>
</evidence>
<dbReference type="EMBL" id="PGTO01000007">
    <property type="protein sequence ID" value="RAU21844.1"/>
    <property type="molecule type" value="Genomic_DNA"/>
</dbReference>
<evidence type="ECO:0000256" key="3">
    <source>
        <dbReference type="ARBA" id="ARBA00022723"/>
    </source>
</evidence>
<evidence type="ECO:0000259" key="7">
    <source>
        <dbReference type="PROSITE" id="PS51918"/>
    </source>
</evidence>
<proteinExistence type="predicted"/>
<dbReference type="SUPFAM" id="SSF102114">
    <property type="entry name" value="Radical SAM enzymes"/>
    <property type="match status" value="1"/>
</dbReference>
<evidence type="ECO:0000256" key="1">
    <source>
        <dbReference type="ARBA" id="ARBA00001966"/>
    </source>
</evidence>
<gene>
    <name evidence="8" type="ORF">CU669_11095</name>
</gene>
<dbReference type="PROSITE" id="PS51332">
    <property type="entry name" value="B12_BINDING"/>
    <property type="match status" value="1"/>
</dbReference>
<dbReference type="InterPro" id="IPR006638">
    <property type="entry name" value="Elp3/MiaA/NifB-like_rSAM"/>
</dbReference>
<comment type="cofactor">
    <cofactor evidence="1">
        <name>[4Fe-4S] cluster</name>
        <dbReference type="ChEBI" id="CHEBI:49883"/>
    </cofactor>
</comment>
<dbReference type="PROSITE" id="PS51918">
    <property type="entry name" value="RADICAL_SAM"/>
    <property type="match status" value="1"/>
</dbReference>
<dbReference type="InterPro" id="IPR036724">
    <property type="entry name" value="Cobalamin-bd_sf"/>
</dbReference>
<sequence length="522" mass="58789">MARVLLINPSYTLSYGGAKASIVNPIHPTLGLATIAATARNRGHEVQILDLSWRVYDHRAVQQRLESFRPEIVGITATTALMNQLRDMSVLIKDLAPGTRVVAGGAHPSAMPFETIMETRCDAVFVGEADLSFADYCDGSRLEDIPGLCFRQGDRVCITPRPPPIGDLDTLPMPAWDLYPVEDYRRMSRLLARCPPVTMAEFSRGCVFTCDFCASKITMAKGYRKKSPERCAAEVKHMHDLGFREFMLADDIFTSDQKWARAVCEAIIATGVDMAWTCTNGIRVESADEDLFRIMRRAGCYRVSFGFESGNNEVLAQFGKGGRASIEQGKAAVTMARRAGIDTNGFFLLGLSPDTEQTMRETIDFARQIPVDMMKFGLSIAFPGTKMFDDYVSDGLVKSYDWDEYFIYTDKNLFVHRHLSSDAIKKYLDIAYRKCILQNPGFIFRRIVRGVRTGEFFWDLYYALNFFFMPSVGKALASVYYARDRWPVWNYQANPPRPASYPVVHKSVAAIMADPGIEEVEW</sequence>
<name>A0A364NXM0_9PROT</name>
<dbReference type="SFLD" id="SFLDG01123">
    <property type="entry name" value="methyltransferase_(Class_B)"/>
    <property type="match status" value="1"/>
</dbReference>
<feature type="domain" description="Radical SAM core" evidence="7">
    <location>
        <begin position="192"/>
        <end position="422"/>
    </location>
</feature>
<dbReference type="PANTHER" id="PTHR43409:SF16">
    <property type="entry name" value="SLR0320 PROTEIN"/>
    <property type="match status" value="1"/>
</dbReference>
<keyword evidence="4" id="KW-0408">Iron</keyword>
<protein>
    <submittedName>
        <fullName evidence="8">Radical SAM protein</fullName>
    </submittedName>
</protein>
<dbReference type="SFLD" id="SFLDG01082">
    <property type="entry name" value="B12-binding_domain_containing"/>
    <property type="match status" value="1"/>
</dbReference>
<evidence type="ECO:0000256" key="2">
    <source>
        <dbReference type="ARBA" id="ARBA00022691"/>
    </source>
</evidence>
<dbReference type="Proteomes" id="UP000251075">
    <property type="component" value="Unassembled WGS sequence"/>
</dbReference>
<comment type="caution">
    <text evidence="8">The sequence shown here is derived from an EMBL/GenBank/DDBJ whole genome shotgun (WGS) entry which is preliminary data.</text>
</comment>
<accession>A0A364NXM0</accession>
<dbReference type="SFLD" id="SFLDS00029">
    <property type="entry name" value="Radical_SAM"/>
    <property type="match status" value="1"/>
</dbReference>
<evidence type="ECO:0000256" key="4">
    <source>
        <dbReference type="ARBA" id="ARBA00023004"/>
    </source>
</evidence>
<keyword evidence="9" id="KW-1185">Reference proteome</keyword>
<evidence type="ECO:0000313" key="8">
    <source>
        <dbReference type="EMBL" id="RAU21844.1"/>
    </source>
</evidence>
<keyword evidence="5" id="KW-0411">Iron-sulfur</keyword>
<dbReference type="CDD" id="cd01335">
    <property type="entry name" value="Radical_SAM"/>
    <property type="match status" value="1"/>
</dbReference>
<dbReference type="GO" id="GO:0003824">
    <property type="term" value="F:catalytic activity"/>
    <property type="evidence" value="ECO:0007669"/>
    <property type="project" value="InterPro"/>
</dbReference>
<dbReference type="Gene3D" id="3.40.50.280">
    <property type="entry name" value="Cobalamin-binding domain"/>
    <property type="match status" value="1"/>
</dbReference>
<reference evidence="8 9" key="1">
    <citation type="submission" date="2017-11" db="EMBL/GenBank/DDBJ databases">
        <title>Draft genome sequence of magnetotactic bacterium Magnetospirillum kuznetsovii LBB-42.</title>
        <authorList>
            <person name="Grouzdev D.S."/>
            <person name="Rysina M.S."/>
            <person name="Baslerov R.V."/>
            <person name="Koziaeva V."/>
        </authorList>
    </citation>
    <scope>NUCLEOTIDE SEQUENCE [LARGE SCALE GENOMIC DNA]</scope>
    <source>
        <strain evidence="8 9">LBB-42</strain>
    </source>
</reference>
<dbReference type="InterPro" id="IPR007197">
    <property type="entry name" value="rSAM"/>
</dbReference>
<dbReference type="GO" id="GO:0046872">
    <property type="term" value="F:metal ion binding"/>
    <property type="evidence" value="ECO:0007669"/>
    <property type="project" value="UniProtKB-KW"/>
</dbReference>
<dbReference type="InterPro" id="IPR034466">
    <property type="entry name" value="Methyltransferase_Class_B"/>
</dbReference>
<evidence type="ECO:0000313" key="9">
    <source>
        <dbReference type="Proteomes" id="UP000251075"/>
    </source>
</evidence>
<dbReference type="GO" id="GO:0031419">
    <property type="term" value="F:cobalamin binding"/>
    <property type="evidence" value="ECO:0007669"/>
    <property type="project" value="InterPro"/>
</dbReference>
<dbReference type="InterPro" id="IPR006158">
    <property type="entry name" value="Cobalamin-bd"/>
</dbReference>
<dbReference type="Gene3D" id="3.20.20.70">
    <property type="entry name" value="Aldolase class I"/>
    <property type="match status" value="1"/>
</dbReference>
<dbReference type="PANTHER" id="PTHR43409">
    <property type="entry name" value="ANAEROBIC MAGNESIUM-PROTOPORPHYRIN IX MONOMETHYL ESTER CYCLASE-RELATED"/>
    <property type="match status" value="1"/>
</dbReference>
<dbReference type="CDD" id="cd02068">
    <property type="entry name" value="radical_SAM_B12_BD"/>
    <property type="match status" value="1"/>
</dbReference>
<dbReference type="InterPro" id="IPR058240">
    <property type="entry name" value="rSAM_sf"/>
</dbReference>